<comment type="subcellular location">
    <subcellularLocation>
        <location evidence="1">Cell membrane</location>
        <topology evidence="1">Multi-pass membrane protein</topology>
    </subcellularLocation>
</comment>
<dbReference type="eggNOG" id="COG0472">
    <property type="taxonomic scope" value="Bacteria"/>
</dbReference>
<dbReference type="Proteomes" id="UP000030528">
    <property type="component" value="Unassembled WGS sequence"/>
</dbReference>
<keyword evidence="5 8" id="KW-1133">Transmembrane helix</keyword>
<evidence type="ECO:0000256" key="3">
    <source>
        <dbReference type="ARBA" id="ARBA00022679"/>
    </source>
</evidence>
<keyword evidence="7" id="KW-0479">Metal-binding</keyword>
<dbReference type="GO" id="GO:0005886">
    <property type="term" value="C:plasma membrane"/>
    <property type="evidence" value="ECO:0007669"/>
    <property type="project" value="UniProtKB-SubCell"/>
</dbReference>
<feature type="transmembrane region" description="Helical" evidence="8">
    <location>
        <begin position="155"/>
        <end position="173"/>
    </location>
</feature>
<dbReference type="GO" id="GO:0009103">
    <property type="term" value="P:lipopolysaccharide biosynthetic process"/>
    <property type="evidence" value="ECO:0007669"/>
    <property type="project" value="TreeGrafter"/>
</dbReference>
<evidence type="ECO:0000256" key="4">
    <source>
        <dbReference type="ARBA" id="ARBA00022692"/>
    </source>
</evidence>
<dbReference type="InterPro" id="IPR000715">
    <property type="entry name" value="Glycosyl_transferase_4"/>
</dbReference>
<dbReference type="STRING" id="1385510.GCA_000425205_00152"/>
<dbReference type="OrthoDB" id="9783652at2"/>
<comment type="caution">
    <text evidence="9">The sequence shown here is derived from an EMBL/GenBank/DDBJ whole genome shotgun (WGS) entry which is preliminary data.</text>
</comment>
<dbReference type="GO" id="GO:0071555">
    <property type="term" value="P:cell wall organization"/>
    <property type="evidence" value="ECO:0007669"/>
    <property type="project" value="TreeGrafter"/>
</dbReference>
<evidence type="ECO:0000256" key="7">
    <source>
        <dbReference type="PIRSR" id="PIRSR600715-1"/>
    </source>
</evidence>
<evidence type="ECO:0000256" key="6">
    <source>
        <dbReference type="ARBA" id="ARBA00023136"/>
    </source>
</evidence>
<keyword evidence="7" id="KW-0460">Magnesium</keyword>
<dbReference type="GO" id="GO:0016780">
    <property type="term" value="F:phosphotransferase activity, for other substituted phosphate groups"/>
    <property type="evidence" value="ECO:0007669"/>
    <property type="project" value="InterPro"/>
</dbReference>
<evidence type="ECO:0000256" key="2">
    <source>
        <dbReference type="ARBA" id="ARBA00022475"/>
    </source>
</evidence>
<evidence type="ECO:0000313" key="9">
    <source>
        <dbReference type="EMBL" id="KGX93912.1"/>
    </source>
</evidence>
<accession>A0A0A5IDJ1</accession>
<sequence length="353" mass="38698">MLIWAFIVSLIVALSLTPIIIRLAIRWNIVDKPNYRKVHEKPMPRMGGMAILLSFYIGLVIFLPKELGTIWHIITGSLLIAVVGMLDDKFELSAKMKLLAQILAAVIAVLGGLQIDFIQLPTGEFIYFGALSIPLTILWIVGVTNAINLIDGLDGLAAGVSSIALITITGMALSMGNYLVGAMTLILLGSTLGFLFFNFHPAKIFMGDTGSLFLGYMISTLSLMGLFKNVTIFSIVLPLIILGVPIMDTTFAILRRIIQKKPLSAPDKFHLHHCLLHLGYSHRQTVLLIYAISGIFSIAAVMFNKATLWGSASILVLLLLLIEIIVEATGLIGKRYRPILNFIDSHVMKNKSN</sequence>
<dbReference type="GO" id="GO:0046872">
    <property type="term" value="F:metal ion binding"/>
    <property type="evidence" value="ECO:0007669"/>
    <property type="project" value="UniProtKB-KW"/>
</dbReference>
<reference evidence="9 10" key="1">
    <citation type="submission" date="2013-08" db="EMBL/GenBank/DDBJ databases">
        <authorList>
            <person name="Huang J."/>
            <person name="Wang G."/>
        </authorList>
    </citation>
    <scope>NUCLEOTIDE SEQUENCE [LARGE SCALE GENOMIC DNA]</scope>
    <source>
        <strain evidence="9 10">JSM 076056</strain>
    </source>
</reference>
<comment type="cofactor">
    <cofactor evidence="7">
        <name>Mg(2+)</name>
        <dbReference type="ChEBI" id="CHEBI:18420"/>
    </cofactor>
</comment>
<feature type="transmembrane region" description="Helical" evidence="8">
    <location>
        <begin position="179"/>
        <end position="197"/>
    </location>
</feature>
<evidence type="ECO:0000256" key="1">
    <source>
        <dbReference type="ARBA" id="ARBA00004651"/>
    </source>
</evidence>
<feature type="transmembrane region" description="Helical" evidence="8">
    <location>
        <begin position="98"/>
        <end position="119"/>
    </location>
</feature>
<organism evidence="9 10">
    <name type="scientific">Pontibacillus halophilus JSM 076056 = DSM 19796</name>
    <dbReference type="NCBI Taxonomy" id="1385510"/>
    <lineage>
        <taxon>Bacteria</taxon>
        <taxon>Bacillati</taxon>
        <taxon>Bacillota</taxon>
        <taxon>Bacilli</taxon>
        <taxon>Bacillales</taxon>
        <taxon>Bacillaceae</taxon>
        <taxon>Pontibacillus</taxon>
    </lineage>
</organism>
<evidence type="ECO:0000256" key="8">
    <source>
        <dbReference type="SAM" id="Phobius"/>
    </source>
</evidence>
<feature type="transmembrane region" description="Helical" evidence="8">
    <location>
        <begin position="69"/>
        <end position="86"/>
    </location>
</feature>
<feature type="transmembrane region" description="Helical" evidence="8">
    <location>
        <begin position="233"/>
        <end position="254"/>
    </location>
</feature>
<keyword evidence="4 8" id="KW-0812">Transmembrane</keyword>
<proteinExistence type="predicted"/>
<keyword evidence="2" id="KW-1003">Cell membrane</keyword>
<feature type="transmembrane region" description="Helical" evidence="8">
    <location>
        <begin position="209"/>
        <end position="227"/>
    </location>
</feature>
<dbReference type="InterPro" id="IPR018480">
    <property type="entry name" value="PNAcMuramoyl-5peptid_Trfase_CS"/>
</dbReference>
<gene>
    <name evidence="9" type="ORF">N781_01640</name>
</gene>
<keyword evidence="6 8" id="KW-0472">Membrane</keyword>
<feature type="transmembrane region" description="Helical" evidence="8">
    <location>
        <begin position="46"/>
        <end position="63"/>
    </location>
</feature>
<feature type="binding site" evidence="7">
    <location>
        <position position="148"/>
    </location>
    <ligand>
        <name>Mg(2+)</name>
        <dbReference type="ChEBI" id="CHEBI:18420"/>
    </ligand>
</feature>
<protein>
    <submittedName>
        <fullName evidence="9">UDP-phosphate N-acetylglucosaminyl 1-phosphate transferase</fullName>
    </submittedName>
</protein>
<dbReference type="PANTHER" id="PTHR22926">
    <property type="entry name" value="PHOSPHO-N-ACETYLMURAMOYL-PENTAPEPTIDE-TRANSFERASE"/>
    <property type="match status" value="1"/>
</dbReference>
<dbReference type="AlphaFoldDB" id="A0A0A5IDJ1"/>
<dbReference type="Pfam" id="PF00953">
    <property type="entry name" value="Glycos_transf_4"/>
    <property type="match status" value="1"/>
</dbReference>
<dbReference type="CDD" id="cd06853">
    <property type="entry name" value="GT_WecA_like"/>
    <property type="match status" value="1"/>
</dbReference>
<evidence type="ECO:0000256" key="5">
    <source>
        <dbReference type="ARBA" id="ARBA00022989"/>
    </source>
</evidence>
<feature type="transmembrane region" description="Helical" evidence="8">
    <location>
        <begin position="309"/>
        <end position="332"/>
    </location>
</feature>
<feature type="transmembrane region" description="Helical" evidence="8">
    <location>
        <begin position="285"/>
        <end position="303"/>
    </location>
</feature>
<feature type="transmembrane region" description="Helical" evidence="8">
    <location>
        <begin position="125"/>
        <end position="143"/>
    </location>
</feature>
<dbReference type="PANTHER" id="PTHR22926:SF3">
    <property type="entry name" value="UNDECAPRENYL-PHOSPHATE ALPHA-N-ACETYLGLUCOSAMINYL 1-PHOSPHATE TRANSFERASE"/>
    <property type="match status" value="1"/>
</dbReference>
<dbReference type="EMBL" id="AVPE01000001">
    <property type="protein sequence ID" value="KGX93912.1"/>
    <property type="molecule type" value="Genomic_DNA"/>
</dbReference>
<keyword evidence="10" id="KW-1185">Reference proteome</keyword>
<feature type="transmembrane region" description="Helical" evidence="8">
    <location>
        <begin position="6"/>
        <end position="25"/>
    </location>
</feature>
<dbReference type="PROSITE" id="PS01348">
    <property type="entry name" value="MRAY_2"/>
    <property type="match status" value="1"/>
</dbReference>
<dbReference type="GO" id="GO:0044038">
    <property type="term" value="P:cell wall macromolecule biosynthetic process"/>
    <property type="evidence" value="ECO:0007669"/>
    <property type="project" value="TreeGrafter"/>
</dbReference>
<feature type="binding site" evidence="7">
    <location>
        <position position="208"/>
    </location>
    <ligand>
        <name>Mg(2+)</name>
        <dbReference type="ChEBI" id="CHEBI:18420"/>
    </ligand>
</feature>
<keyword evidence="3 9" id="KW-0808">Transferase</keyword>
<dbReference type="RefSeq" id="WP_026798974.1">
    <property type="nucleotide sequence ID" value="NZ_AULI01000001.1"/>
</dbReference>
<name>A0A0A5IDJ1_9BACI</name>
<evidence type="ECO:0000313" key="10">
    <source>
        <dbReference type="Proteomes" id="UP000030528"/>
    </source>
</evidence>